<reference evidence="4 5" key="1">
    <citation type="submission" date="2015-12" db="EMBL/GenBank/DDBJ databases">
        <title>Draft genome sequnece of Fervidicola ferrireducens strain Y170.</title>
        <authorList>
            <person name="Patel B.K."/>
        </authorList>
    </citation>
    <scope>NUCLEOTIDE SEQUENCE [LARGE SCALE GENOMIC DNA]</scope>
    <source>
        <strain evidence="4 5">Y170</strain>
    </source>
</reference>
<dbReference type="OrthoDB" id="9812187at2"/>
<dbReference type="Pfam" id="PF04509">
    <property type="entry name" value="CheC"/>
    <property type="match status" value="2"/>
</dbReference>
<evidence type="ECO:0000313" key="4">
    <source>
        <dbReference type="EMBL" id="KXG77635.1"/>
    </source>
</evidence>
<keyword evidence="5" id="KW-1185">Reference proteome</keyword>
<dbReference type="RefSeq" id="WP_066352804.1">
    <property type="nucleotide sequence ID" value="NZ_LOED01000009.1"/>
</dbReference>
<dbReference type="Proteomes" id="UP000070427">
    <property type="component" value="Unassembled WGS sequence"/>
</dbReference>
<dbReference type="GO" id="GO:0006935">
    <property type="term" value="P:chemotaxis"/>
    <property type="evidence" value="ECO:0007669"/>
    <property type="project" value="UniProtKB-KW"/>
</dbReference>
<dbReference type="SUPFAM" id="SSF103039">
    <property type="entry name" value="CheC-like"/>
    <property type="match status" value="1"/>
</dbReference>
<dbReference type="EMBL" id="LOED01000009">
    <property type="protein sequence ID" value="KXG77635.1"/>
    <property type="molecule type" value="Genomic_DNA"/>
</dbReference>
<accession>A0A140LAR0</accession>
<dbReference type="EC" id="3.-.-.-" evidence="4"/>
<dbReference type="FunCoup" id="A0A140LAR0">
    <property type="interactions" value="37"/>
</dbReference>
<dbReference type="PANTHER" id="PTHR43693:SF1">
    <property type="entry name" value="PROTEIN PHOSPHATASE CHEZ"/>
    <property type="match status" value="1"/>
</dbReference>
<sequence length="212" mass="23129">MFKEIELDALKEIGNIGAGNAATALSMLLSKRVEMRIPEVKVLPFDEVSRLVGGPENMVTGIFFRIEGELAFNILFIMQPADTLNLLKIMLRQEKTELDLTALEESALKEMGNIIASAFVAALADFTRLSLRVSVPCLAIDMAGAILSVPLSLYGYIGDTAFLLETEFEEGLDDIKVHFFLIPDDDNAFKVLLNTIGVRASDGNNSSGDGRI</sequence>
<dbReference type="InterPro" id="IPR007597">
    <property type="entry name" value="CheC"/>
</dbReference>
<dbReference type="PATRIC" id="fig|520764.3.peg.1042"/>
<keyword evidence="2 4" id="KW-0378">Hydrolase</keyword>
<dbReference type="InterPro" id="IPR050992">
    <property type="entry name" value="CheZ_family_phosphatases"/>
</dbReference>
<dbReference type="AlphaFoldDB" id="A0A140LAR0"/>
<organism evidence="4 5">
    <name type="scientific">Fervidicola ferrireducens</name>
    <dbReference type="NCBI Taxonomy" id="520764"/>
    <lineage>
        <taxon>Bacteria</taxon>
        <taxon>Bacillati</taxon>
        <taxon>Bacillota</taxon>
        <taxon>Clostridia</taxon>
        <taxon>Thermosediminibacterales</taxon>
        <taxon>Thermosediminibacteraceae</taxon>
        <taxon>Fervidicola</taxon>
    </lineage>
</organism>
<dbReference type="PANTHER" id="PTHR43693">
    <property type="entry name" value="PROTEIN PHOSPHATASE CHEZ"/>
    <property type="match status" value="1"/>
</dbReference>
<keyword evidence="1" id="KW-0145">Chemotaxis</keyword>
<evidence type="ECO:0000256" key="1">
    <source>
        <dbReference type="ARBA" id="ARBA00022500"/>
    </source>
</evidence>
<name>A0A140LAR0_9FIRM</name>
<feature type="domain" description="CheC-like protein" evidence="3">
    <location>
        <begin position="5"/>
        <end position="41"/>
    </location>
</feature>
<evidence type="ECO:0000259" key="3">
    <source>
        <dbReference type="Pfam" id="PF04509"/>
    </source>
</evidence>
<proteinExistence type="predicted"/>
<dbReference type="GO" id="GO:0016787">
    <property type="term" value="F:hydrolase activity"/>
    <property type="evidence" value="ECO:0007669"/>
    <property type="project" value="UniProtKB-KW"/>
</dbReference>
<dbReference type="STRING" id="520764.AN618_10050"/>
<feature type="domain" description="CheC-like protein" evidence="3">
    <location>
        <begin position="104"/>
        <end position="136"/>
    </location>
</feature>
<gene>
    <name evidence="4" type="primary">cheC</name>
    <name evidence="4" type="ORF">AN618_10050</name>
</gene>
<evidence type="ECO:0000256" key="2">
    <source>
        <dbReference type="ARBA" id="ARBA00022801"/>
    </source>
</evidence>
<protein>
    <submittedName>
        <fullName evidence="4">CheY-P phosphatase CheC</fullName>
        <ecNumber evidence="4">3.-.-.-</ecNumber>
    </submittedName>
</protein>
<dbReference type="Gene3D" id="3.40.1550.10">
    <property type="entry name" value="CheC-like"/>
    <property type="match status" value="1"/>
</dbReference>
<dbReference type="InterPro" id="IPR028976">
    <property type="entry name" value="CheC-like_sf"/>
</dbReference>
<evidence type="ECO:0000313" key="5">
    <source>
        <dbReference type="Proteomes" id="UP000070427"/>
    </source>
</evidence>
<dbReference type="InParanoid" id="A0A140LAR0"/>
<dbReference type="CDD" id="cd17909">
    <property type="entry name" value="CheC_ClassI"/>
    <property type="match status" value="1"/>
</dbReference>
<comment type="caution">
    <text evidence="4">The sequence shown here is derived from an EMBL/GenBank/DDBJ whole genome shotgun (WGS) entry which is preliminary data.</text>
</comment>